<evidence type="ECO:0000256" key="7">
    <source>
        <dbReference type="ARBA" id="ARBA00023136"/>
    </source>
</evidence>
<dbReference type="PROSITE" id="PS50893">
    <property type="entry name" value="ABC_TRANSPORTER_2"/>
    <property type="match status" value="1"/>
</dbReference>
<dbReference type="InterPro" id="IPR027417">
    <property type="entry name" value="P-loop_NTPase"/>
</dbReference>
<evidence type="ECO:0000256" key="5">
    <source>
        <dbReference type="ARBA" id="ARBA00022840"/>
    </source>
</evidence>
<gene>
    <name evidence="9" type="ORF">PJIAN_4222</name>
</gene>
<dbReference type="RefSeq" id="WP_068705107.1">
    <property type="nucleotide sequence ID" value="NZ_BDCR01000004.1"/>
</dbReference>
<sequence>MLFTLHNVAVAYDNKPIFSPVSFQLNTGEKMAISGPSGKGKSSLFNVLLGFEHRYQGEVFYDGKPLSPAVIQEIRKQVAWLPQEINVLPTQTVREFIYTPFEYQVNKHKRPAINQVESILEEFDLKAEILDHTIGSVSGGEKQRVGILTVLLLQRSILFLDEPVAALDARMKKKVVDRLLGNKQLTVLSTSHDAVWNDHCDKIVTL</sequence>
<dbReference type="GO" id="GO:0042626">
    <property type="term" value="F:ATPase-coupled transmembrane transporter activity"/>
    <property type="evidence" value="ECO:0007669"/>
    <property type="project" value="TreeGrafter"/>
</dbReference>
<keyword evidence="2" id="KW-0813">Transport</keyword>
<dbReference type="PANTHER" id="PTHR43553:SF27">
    <property type="entry name" value="ENERGY-COUPLING FACTOR TRANSPORTER ATP-BINDING PROTEIN ECFA2"/>
    <property type="match status" value="1"/>
</dbReference>
<keyword evidence="3" id="KW-1003">Cell membrane</keyword>
<comment type="caution">
    <text evidence="9">The sequence shown here is derived from an EMBL/GenBank/DDBJ whole genome shotgun (WGS) entry which is preliminary data.</text>
</comment>
<evidence type="ECO:0000313" key="10">
    <source>
        <dbReference type="Proteomes" id="UP000076586"/>
    </source>
</evidence>
<protein>
    <submittedName>
        <fullName evidence="9">Putative ABC transport system ATP-binding protein</fullName>
    </submittedName>
</protein>
<organism evidence="9 10">
    <name type="scientific">Paludibacter jiangxiensis</name>
    <dbReference type="NCBI Taxonomy" id="681398"/>
    <lineage>
        <taxon>Bacteria</taxon>
        <taxon>Pseudomonadati</taxon>
        <taxon>Bacteroidota</taxon>
        <taxon>Bacteroidia</taxon>
        <taxon>Bacteroidales</taxon>
        <taxon>Paludibacteraceae</taxon>
        <taxon>Paludibacter</taxon>
    </lineage>
</organism>
<evidence type="ECO:0000256" key="4">
    <source>
        <dbReference type="ARBA" id="ARBA00022741"/>
    </source>
</evidence>
<dbReference type="SUPFAM" id="SSF52540">
    <property type="entry name" value="P-loop containing nucleoside triphosphate hydrolases"/>
    <property type="match status" value="1"/>
</dbReference>
<accession>A0A171AGB2</accession>
<keyword evidence="4" id="KW-0547">Nucleotide-binding</keyword>
<keyword evidence="6" id="KW-1278">Translocase</keyword>
<evidence type="ECO:0000259" key="8">
    <source>
        <dbReference type="PROSITE" id="PS50893"/>
    </source>
</evidence>
<dbReference type="GO" id="GO:0043190">
    <property type="term" value="C:ATP-binding cassette (ABC) transporter complex"/>
    <property type="evidence" value="ECO:0007669"/>
    <property type="project" value="TreeGrafter"/>
</dbReference>
<dbReference type="AlphaFoldDB" id="A0A171AGB2"/>
<keyword evidence="5 9" id="KW-0067">ATP-binding</keyword>
<keyword evidence="10" id="KW-1185">Reference proteome</keyword>
<dbReference type="PROSITE" id="PS00211">
    <property type="entry name" value="ABC_TRANSPORTER_1"/>
    <property type="match status" value="1"/>
</dbReference>
<dbReference type="Gene3D" id="3.40.50.300">
    <property type="entry name" value="P-loop containing nucleotide triphosphate hydrolases"/>
    <property type="match status" value="1"/>
</dbReference>
<evidence type="ECO:0000256" key="1">
    <source>
        <dbReference type="ARBA" id="ARBA00004202"/>
    </source>
</evidence>
<comment type="subcellular location">
    <subcellularLocation>
        <location evidence="1">Cell membrane</location>
        <topology evidence="1">Peripheral membrane protein</topology>
    </subcellularLocation>
</comment>
<evidence type="ECO:0000256" key="2">
    <source>
        <dbReference type="ARBA" id="ARBA00022448"/>
    </source>
</evidence>
<reference evidence="10" key="2">
    <citation type="journal article" date="2017" name="Genome Announc.">
        <title>Draft genome sequence of Paludibacter jiangxiensis NM7(T), a propionate-producing fermentative bacterium.</title>
        <authorList>
            <person name="Qiu Y.-L."/>
            <person name="Tourlousse D.M."/>
            <person name="Matsuura N."/>
            <person name="Ohashi A."/>
            <person name="Sekiguchi Y."/>
        </authorList>
    </citation>
    <scope>NUCLEOTIDE SEQUENCE [LARGE SCALE GENOMIC DNA]</scope>
    <source>
        <strain evidence="10">NM7</strain>
    </source>
</reference>
<evidence type="ECO:0000313" key="9">
    <source>
        <dbReference type="EMBL" id="GAT63681.1"/>
    </source>
</evidence>
<dbReference type="PANTHER" id="PTHR43553">
    <property type="entry name" value="HEAVY METAL TRANSPORTER"/>
    <property type="match status" value="1"/>
</dbReference>
<dbReference type="InterPro" id="IPR050095">
    <property type="entry name" value="ECF_ABC_transporter_ATP-bd"/>
</dbReference>
<name>A0A171AGB2_9BACT</name>
<dbReference type="Proteomes" id="UP000076586">
    <property type="component" value="Unassembled WGS sequence"/>
</dbReference>
<dbReference type="GO" id="GO:0005524">
    <property type="term" value="F:ATP binding"/>
    <property type="evidence" value="ECO:0007669"/>
    <property type="project" value="UniProtKB-KW"/>
</dbReference>
<reference evidence="10" key="1">
    <citation type="submission" date="2016-04" db="EMBL/GenBank/DDBJ databases">
        <title>Draft genome sequence of Paludibacter jiangxiensis strain NM7.</title>
        <authorList>
            <person name="Qiu Y."/>
            <person name="Matsuura N."/>
            <person name="Ohashi A."/>
            <person name="Tourlousse M.D."/>
            <person name="Sekiguchi Y."/>
        </authorList>
    </citation>
    <scope>NUCLEOTIDE SEQUENCE [LARGE SCALE GENOMIC DNA]</scope>
    <source>
        <strain evidence="10">NM7</strain>
    </source>
</reference>
<keyword evidence="7" id="KW-0472">Membrane</keyword>
<dbReference type="Pfam" id="PF00005">
    <property type="entry name" value="ABC_tran"/>
    <property type="match status" value="1"/>
</dbReference>
<dbReference type="STRING" id="681398.PJIAN_4222"/>
<feature type="domain" description="ABC transporter" evidence="8">
    <location>
        <begin position="3"/>
        <end position="206"/>
    </location>
</feature>
<dbReference type="GO" id="GO:0016887">
    <property type="term" value="F:ATP hydrolysis activity"/>
    <property type="evidence" value="ECO:0007669"/>
    <property type="project" value="InterPro"/>
</dbReference>
<dbReference type="InterPro" id="IPR017871">
    <property type="entry name" value="ABC_transporter-like_CS"/>
</dbReference>
<proteinExistence type="predicted"/>
<evidence type="ECO:0000256" key="6">
    <source>
        <dbReference type="ARBA" id="ARBA00022967"/>
    </source>
</evidence>
<dbReference type="OrthoDB" id="1119394at2"/>
<dbReference type="InterPro" id="IPR003439">
    <property type="entry name" value="ABC_transporter-like_ATP-bd"/>
</dbReference>
<dbReference type="EMBL" id="BDCR01000004">
    <property type="protein sequence ID" value="GAT63681.1"/>
    <property type="molecule type" value="Genomic_DNA"/>
</dbReference>
<evidence type="ECO:0000256" key="3">
    <source>
        <dbReference type="ARBA" id="ARBA00022475"/>
    </source>
</evidence>